<comment type="caution">
    <text evidence="2">The sequence shown here is derived from an EMBL/GenBank/DDBJ whole genome shotgun (WGS) entry which is preliminary data.</text>
</comment>
<dbReference type="RefSeq" id="WP_189260103.1">
    <property type="nucleotide sequence ID" value="NZ_BMRE01000123.1"/>
</dbReference>
<feature type="transmembrane region" description="Helical" evidence="1">
    <location>
        <begin position="12"/>
        <end position="33"/>
    </location>
</feature>
<sequence>MDAVVTRALRRAATVVATALMFVTAVLLVDAAGRRASAADVRDLTAICAVVTVAEDRDEVRAGLAKTSACAQERLAVHLRSGATVGSGRATSDDVAAVAGWHARGGWVVVPDKAVVELSDAASAVYGSLLWQLLSLGLVGATACFVAVRIGRRARLRWAGCAR</sequence>
<dbReference type="EMBL" id="BMRE01000123">
    <property type="protein sequence ID" value="GGU87939.1"/>
    <property type="molecule type" value="Genomic_DNA"/>
</dbReference>
<keyword evidence="1" id="KW-0472">Membrane</keyword>
<name>A0ABQ2VK93_9PSEU</name>
<evidence type="ECO:0008006" key="4">
    <source>
        <dbReference type="Google" id="ProtNLM"/>
    </source>
</evidence>
<keyword evidence="1" id="KW-1133">Transmembrane helix</keyword>
<keyword evidence="1" id="KW-0812">Transmembrane</keyword>
<evidence type="ECO:0000313" key="2">
    <source>
        <dbReference type="EMBL" id="GGU87939.1"/>
    </source>
</evidence>
<accession>A0ABQ2VK93</accession>
<reference evidence="3" key="1">
    <citation type="journal article" date="2019" name="Int. J. Syst. Evol. Microbiol.">
        <title>The Global Catalogue of Microorganisms (GCM) 10K type strain sequencing project: providing services to taxonomists for standard genome sequencing and annotation.</title>
        <authorList>
            <consortium name="The Broad Institute Genomics Platform"/>
            <consortium name="The Broad Institute Genome Sequencing Center for Infectious Disease"/>
            <person name="Wu L."/>
            <person name="Ma J."/>
        </authorList>
    </citation>
    <scope>NUCLEOTIDE SEQUENCE [LARGE SCALE GENOMIC DNA]</scope>
    <source>
        <strain evidence="3">JCM 3296</strain>
    </source>
</reference>
<protein>
    <recommendedName>
        <fullName evidence="4">Transmembrane protein</fullName>
    </recommendedName>
</protein>
<proteinExistence type="predicted"/>
<gene>
    <name evidence="2" type="ORF">GCM10010178_92010</name>
</gene>
<keyword evidence="3" id="KW-1185">Reference proteome</keyword>
<evidence type="ECO:0000256" key="1">
    <source>
        <dbReference type="SAM" id="Phobius"/>
    </source>
</evidence>
<organism evidence="2 3">
    <name type="scientific">Lentzea flava</name>
    <dbReference type="NCBI Taxonomy" id="103732"/>
    <lineage>
        <taxon>Bacteria</taxon>
        <taxon>Bacillati</taxon>
        <taxon>Actinomycetota</taxon>
        <taxon>Actinomycetes</taxon>
        <taxon>Pseudonocardiales</taxon>
        <taxon>Pseudonocardiaceae</taxon>
        <taxon>Lentzea</taxon>
    </lineage>
</organism>
<dbReference type="Proteomes" id="UP000649573">
    <property type="component" value="Unassembled WGS sequence"/>
</dbReference>
<feature type="transmembrane region" description="Helical" evidence="1">
    <location>
        <begin position="129"/>
        <end position="148"/>
    </location>
</feature>
<evidence type="ECO:0000313" key="3">
    <source>
        <dbReference type="Proteomes" id="UP000649573"/>
    </source>
</evidence>